<dbReference type="AlphaFoldDB" id="A0A562NXE6"/>
<name>A0A562NXE6_9HYPH</name>
<dbReference type="Proteomes" id="UP000317122">
    <property type="component" value="Unassembled WGS sequence"/>
</dbReference>
<proteinExistence type="predicted"/>
<protein>
    <submittedName>
        <fullName evidence="1">Uncharacterized protein</fullName>
    </submittedName>
</protein>
<organism evidence="1 2">
    <name type="scientific">Mesorhizobium tianshanense</name>
    <dbReference type="NCBI Taxonomy" id="39844"/>
    <lineage>
        <taxon>Bacteria</taxon>
        <taxon>Pseudomonadati</taxon>
        <taxon>Pseudomonadota</taxon>
        <taxon>Alphaproteobacteria</taxon>
        <taxon>Hyphomicrobiales</taxon>
        <taxon>Phyllobacteriaceae</taxon>
        <taxon>Mesorhizobium</taxon>
    </lineage>
</organism>
<evidence type="ECO:0000313" key="1">
    <source>
        <dbReference type="EMBL" id="TWI36396.1"/>
    </source>
</evidence>
<reference evidence="1 2" key="1">
    <citation type="journal article" date="2015" name="Stand. Genomic Sci.">
        <title>Genomic Encyclopedia of Bacterial and Archaeal Type Strains, Phase III: the genomes of soil and plant-associated and newly described type strains.</title>
        <authorList>
            <person name="Whitman W.B."/>
            <person name="Woyke T."/>
            <person name="Klenk H.P."/>
            <person name="Zhou Y."/>
            <person name="Lilburn T.G."/>
            <person name="Beck B.J."/>
            <person name="De Vos P."/>
            <person name="Vandamme P."/>
            <person name="Eisen J.A."/>
            <person name="Garrity G."/>
            <person name="Hugenholtz P."/>
            <person name="Kyrpides N.C."/>
        </authorList>
    </citation>
    <scope>NUCLEOTIDE SEQUENCE [LARGE SCALE GENOMIC DNA]</scope>
    <source>
        <strain evidence="1 2">CGMCC 1.2546</strain>
    </source>
</reference>
<sequence>MPDIASLVVAVDATSATPAAKALDTFAASAGKAEAATRVW</sequence>
<gene>
    <name evidence="1" type="ORF">IQ26_02909</name>
</gene>
<evidence type="ECO:0000313" key="2">
    <source>
        <dbReference type="Proteomes" id="UP000317122"/>
    </source>
</evidence>
<dbReference type="RefSeq" id="WP_276316425.1">
    <property type="nucleotide sequence ID" value="NZ_BSPF01000027.1"/>
</dbReference>
<dbReference type="EMBL" id="VLKT01000016">
    <property type="protein sequence ID" value="TWI36396.1"/>
    <property type="molecule type" value="Genomic_DNA"/>
</dbReference>
<comment type="caution">
    <text evidence="1">The sequence shown here is derived from an EMBL/GenBank/DDBJ whole genome shotgun (WGS) entry which is preliminary data.</text>
</comment>
<keyword evidence="2" id="KW-1185">Reference proteome</keyword>
<accession>A0A562NXE6</accession>